<dbReference type="EMBL" id="NSIT01000215">
    <property type="protein sequence ID" value="PJE78275.1"/>
    <property type="molecule type" value="Genomic_DNA"/>
</dbReference>
<sequence>MAAVATILRDVFDDDDDNLEFDGFGPEYI</sequence>
<name>A0A2H9T4X2_9ZZZZ</name>
<organism evidence="1">
    <name type="scientific">invertebrate metagenome</name>
    <dbReference type="NCBI Taxonomy" id="1711999"/>
    <lineage>
        <taxon>unclassified sequences</taxon>
        <taxon>metagenomes</taxon>
        <taxon>organismal metagenomes</taxon>
    </lineage>
</organism>
<protein>
    <submittedName>
        <fullName evidence="1">Uncharacterized protein</fullName>
    </submittedName>
</protein>
<accession>A0A2H9T4X2</accession>
<dbReference type="AlphaFoldDB" id="A0A2H9T4X2"/>
<proteinExistence type="predicted"/>
<reference evidence="1" key="1">
    <citation type="journal article" date="2017" name="Appl. Environ. Microbiol.">
        <title>Molecular characterization of an Endozoicomonas-like organism causing infection in king scallop Pecten maximus L.</title>
        <authorList>
            <person name="Cano I."/>
            <person name="van Aerle R."/>
            <person name="Ross S."/>
            <person name="Verner-Jeffreys D.W."/>
            <person name="Paley R.K."/>
            <person name="Rimmer G."/>
            <person name="Ryder D."/>
            <person name="Hooper P."/>
            <person name="Stone D."/>
            <person name="Feist S.W."/>
        </authorList>
    </citation>
    <scope>NUCLEOTIDE SEQUENCE</scope>
</reference>
<gene>
    <name evidence="1" type="ORF">CI610_02793</name>
</gene>
<comment type="caution">
    <text evidence="1">The sequence shown here is derived from an EMBL/GenBank/DDBJ whole genome shotgun (WGS) entry which is preliminary data.</text>
</comment>
<evidence type="ECO:0000313" key="1">
    <source>
        <dbReference type="EMBL" id="PJE78275.1"/>
    </source>
</evidence>